<evidence type="ECO:0000259" key="7">
    <source>
        <dbReference type="Pfam" id="PF14322"/>
    </source>
</evidence>
<dbReference type="Pfam" id="PF14322">
    <property type="entry name" value="SusD-like_3"/>
    <property type="match status" value="1"/>
</dbReference>
<dbReference type="InterPro" id="IPR011990">
    <property type="entry name" value="TPR-like_helical_dom_sf"/>
</dbReference>
<dbReference type="GO" id="GO:0009279">
    <property type="term" value="C:cell outer membrane"/>
    <property type="evidence" value="ECO:0007669"/>
    <property type="project" value="UniProtKB-SubCell"/>
</dbReference>
<dbReference type="OrthoDB" id="1080118at2"/>
<gene>
    <name evidence="8" type="ORF">E0486_10300</name>
</gene>
<evidence type="ECO:0000259" key="6">
    <source>
        <dbReference type="Pfam" id="PF07980"/>
    </source>
</evidence>
<dbReference type="EMBL" id="SKFH01000014">
    <property type="protein sequence ID" value="TCZ71006.1"/>
    <property type="molecule type" value="Genomic_DNA"/>
</dbReference>
<accession>A0A4R4E0M0</accession>
<dbReference type="SUPFAM" id="SSF48452">
    <property type="entry name" value="TPR-like"/>
    <property type="match status" value="1"/>
</dbReference>
<evidence type="ECO:0000256" key="4">
    <source>
        <dbReference type="ARBA" id="ARBA00023136"/>
    </source>
</evidence>
<name>A0A4R4E0M0_9BACT</name>
<keyword evidence="3" id="KW-0732">Signal</keyword>
<dbReference type="InterPro" id="IPR012944">
    <property type="entry name" value="SusD_RagB_dom"/>
</dbReference>
<dbReference type="Pfam" id="PF07980">
    <property type="entry name" value="SusD_RagB"/>
    <property type="match status" value="1"/>
</dbReference>
<protein>
    <submittedName>
        <fullName evidence="8">RagB/SusD family nutrient uptake outer membrane protein</fullName>
    </submittedName>
</protein>
<keyword evidence="9" id="KW-1185">Reference proteome</keyword>
<keyword evidence="4" id="KW-0472">Membrane</keyword>
<dbReference type="InterPro" id="IPR033985">
    <property type="entry name" value="SusD-like_N"/>
</dbReference>
<comment type="similarity">
    <text evidence="2">Belongs to the SusD family.</text>
</comment>
<evidence type="ECO:0000313" key="9">
    <source>
        <dbReference type="Proteomes" id="UP000295164"/>
    </source>
</evidence>
<feature type="domain" description="SusD-like N-terminal" evidence="7">
    <location>
        <begin position="27"/>
        <end position="236"/>
    </location>
</feature>
<evidence type="ECO:0000256" key="3">
    <source>
        <dbReference type="ARBA" id="ARBA00022729"/>
    </source>
</evidence>
<dbReference type="Gene3D" id="1.25.40.390">
    <property type="match status" value="1"/>
</dbReference>
<dbReference type="Proteomes" id="UP000295164">
    <property type="component" value="Unassembled WGS sequence"/>
</dbReference>
<dbReference type="PROSITE" id="PS51257">
    <property type="entry name" value="PROKAR_LIPOPROTEIN"/>
    <property type="match status" value="1"/>
</dbReference>
<reference evidence="8 9" key="1">
    <citation type="submission" date="2019-03" db="EMBL/GenBank/DDBJ databases">
        <authorList>
            <person name="Kim M.K.M."/>
        </authorList>
    </citation>
    <scope>NUCLEOTIDE SEQUENCE [LARGE SCALE GENOMIC DNA]</scope>
    <source>
        <strain evidence="8 9">17J68-15</strain>
    </source>
</reference>
<dbReference type="AlphaFoldDB" id="A0A4R4E0M0"/>
<evidence type="ECO:0000313" key="8">
    <source>
        <dbReference type="EMBL" id="TCZ71006.1"/>
    </source>
</evidence>
<comment type="caution">
    <text evidence="8">The sequence shown here is derived from an EMBL/GenBank/DDBJ whole genome shotgun (WGS) entry which is preliminary data.</text>
</comment>
<dbReference type="RefSeq" id="WP_131852089.1">
    <property type="nucleotide sequence ID" value="NZ_SKFH01000014.1"/>
</dbReference>
<feature type="domain" description="RagB/SusD" evidence="6">
    <location>
        <begin position="376"/>
        <end position="521"/>
    </location>
</feature>
<evidence type="ECO:0000256" key="1">
    <source>
        <dbReference type="ARBA" id="ARBA00004442"/>
    </source>
</evidence>
<sequence length="521" mass="56365">MKKILYNITCGALLLASMTGCKKQLELDPKQSVDVSVALTSREGINAAITGVYASLKSTTNYGRDLLAVSEALADNAFATQKSGRLLAENQNGTGSHFVLWQNNYYAIAQINQVLAAIPSLNVSPAVTTAERNNWEGQLFFLRALMYHDLARVYGYEPGMGVQGQDRGSVPVMLATPGTIPQAQATTPARATADSVYRRIYADLDSANRRLTTSNAGLPFVATKVAAQALFARVALYRRDWVNAARWSDSVLNVPANVARLATTSSYVSSWTSQTNPESLFEIRFANQSENIGVNTSLQTSYTTLGERGKPSLTVGFGDLVPATPMLQALGFTGIAANGAGGTFTGRSDDVRNLLFESGTTGRGTARIECTKFIGKNGVANLDNVPVIRIPEVYLIRSEARLNNGDVAGALADLQKVKQARYANYATTQQSFDNGLSANTGLPIVAPTAPAATTLYGEILKQRRLEFAFEGHRWFDFKRLGLTMPKSTATLYTGYTDFKVLAPIPVRETDVNPNMVQNFGY</sequence>
<dbReference type="CDD" id="cd08977">
    <property type="entry name" value="SusD"/>
    <property type="match status" value="1"/>
</dbReference>
<organism evidence="8 9">
    <name type="scientific">Flaviaesturariibacter aridisoli</name>
    <dbReference type="NCBI Taxonomy" id="2545761"/>
    <lineage>
        <taxon>Bacteria</taxon>
        <taxon>Pseudomonadati</taxon>
        <taxon>Bacteroidota</taxon>
        <taxon>Chitinophagia</taxon>
        <taxon>Chitinophagales</taxon>
        <taxon>Chitinophagaceae</taxon>
        <taxon>Flaviaestuariibacter</taxon>
    </lineage>
</organism>
<keyword evidence="5" id="KW-0998">Cell outer membrane</keyword>
<evidence type="ECO:0000256" key="2">
    <source>
        <dbReference type="ARBA" id="ARBA00006275"/>
    </source>
</evidence>
<evidence type="ECO:0000256" key="5">
    <source>
        <dbReference type="ARBA" id="ARBA00023237"/>
    </source>
</evidence>
<proteinExistence type="inferred from homology"/>
<comment type="subcellular location">
    <subcellularLocation>
        <location evidence="1">Cell outer membrane</location>
    </subcellularLocation>
</comment>